<sequence length="101" mass="11200">MTMEDLTERLTALYIHLEAALGLSTSRQSLVQTTQQAPPVVKAPPPPAPTSAQPGTKSLTDIPAKWEQTEGQWSSVREEWATERERLSPTSEEWKLKAKTA</sequence>
<feature type="region of interest" description="Disordered" evidence="1">
    <location>
        <begin position="27"/>
        <end position="101"/>
    </location>
</feature>
<feature type="compositionally biased region" description="Basic and acidic residues" evidence="1">
    <location>
        <begin position="76"/>
        <end position="101"/>
    </location>
</feature>
<dbReference type="OrthoDB" id="3070469at2759"/>
<protein>
    <submittedName>
        <fullName evidence="2">Uncharacterized protein</fullName>
    </submittedName>
</protein>
<accession>A0A166T5C2</accession>
<evidence type="ECO:0000256" key="1">
    <source>
        <dbReference type="SAM" id="MobiDB-lite"/>
    </source>
</evidence>
<proteinExistence type="predicted"/>
<organism evidence="2">
    <name type="scientific">Athelia psychrophila</name>
    <dbReference type="NCBI Taxonomy" id="1759441"/>
    <lineage>
        <taxon>Eukaryota</taxon>
        <taxon>Fungi</taxon>
        <taxon>Dikarya</taxon>
        <taxon>Basidiomycota</taxon>
        <taxon>Agaricomycotina</taxon>
        <taxon>Agaricomycetes</taxon>
        <taxon>Agaricomycetidae</taxon>
        <taxon>Atheliales</taxon>
        <taxon>Atheliaceae</taxon>
        <taxon>Athelia</taxon>
    </lineage>
</organism>
<evidence type="ECO:0000313" key="2">
    <source>
        <dbReference type="EMBL" id="KZP30206.1"/>
    </source>
</evidence>
<name>A0A166T5C2_9AGAM</name>
<dbReference type="EMBL" id="KV417495">
    <property type="protein sequence ID" value="KZP30206.1"/>
    <property type="molecule type" value="Genomic_DNA"/>
</dbReference>
<dbReference type="AlphaFoldDB" id="A0A166T5C2"/>
<gene>
    <name evidence="2" type="ORF">FIBSPDRAFT_946299</name>
</gene>
<reference evidence="2" key="1">
    <citation type="journal article" date="2016" name="Mol. Biol. Evol.">
        <title>Comparative Genomics of Early-Diverging Mushroom-Forming Fungi Provides Insights into the Origins of Lignocellulose Decay Capabilities.</title>
        <authorList>
            <person name="Nagy L.G."/>
            <person name="Riley R."/>
            <person name="Tritt A."/>
            <person name="Adam C."/>
            <person name="Daum C."/>
            <person name="Floudas D."/>
            <person name="Sun H."/>
            <person name="Yadav J.S."/>
            <person name="Pangilinan J."/>
            <person name="Larsson K.H."/>
            <person name="Matsuura K."/>
            <person name="Barry K."/>
            <person name="Labutti K."/>
            <person name="Kuo R."/>
            <person name="Ohm R.A."/>
            <person name="Bhattacharya S.S."/>
            <person name="Shirouzu T."/>
            <person name="Yoshinaga Y."/>
            <person name="Martin F.M."/>
            <person name="Grigoriev I.V."/>
            <person name="Hibbett D.S."/>
        </authorList>
    </citation>
    <scope>NUCLEOTIDE SEQUENCE [LARGE SCALE GENOMIC DNA]</scope>
    <source>
        <strain evidence="2">CBS 109695</strain>
    </source>
</reference>